<dbReference type="Pfam" id="PF03028">
    <property type="entry name" value="Dynein_heavy"/>
    <property type="match status" value="1"/>
</dbReference>
<dbReference type="Gene3D" id="3.10.490.20">
    <property type="match status" value="1"/>
</dbReference>
<feature type="domain" description="Dynein heavy chain AAA lid" evidence="2">
    <location>
        <begin position="63"/>
        <end position="210"/>
    </location>
</feature>
<dbReference type="EMBL" id="VJMI01013252">
    <property type="protein sequence ID" value="KAF0748260.1"/>
    <property type="molecule type" value="Genomic_DNA"/>
</dbReference>
<dbReference type="Gene3D" id="1.10.8.720">
    <property type="entry name" value="Region D6 of dynein motor"/>
    <property type="match status" value="1"/>
</dbReference>
<dbReference type="FunFam" id="1.20.1270.280:FF:000005">
    <property type="entry name" value="Dynein axonemal heavy chain 10"/>
    <property type="match status" value="1"/>
</dbReference>
<evidence type="ECO:0000259" key="3">
    <source>
        <dbReference type="Pfam" id="PF18199"/>
    </source>
</evidence>
<dbReference type="Gene3D" id="1.20.1270.280">
    <property type="match status" value="1"/>
</dbReference>
<dbReference type="InterPro" id="IPR042219">
    <property type="entry name" value="AAA_lid_11_sf"/>
</dbReference>
<evidence type="ECO:0000313" key="4">
    <source>
        <dbReference type="EMBL" id="KAF0748260.1"/>
    </source>
</evidence>
<protein>
    <recommendedName>
        <fullName evidence="6">Dynein heavy chain AAA lid domain-containing protein</fullName>
    </recommendedName>
</protein>
<dbReference type="Gene3D" id="3.40.50.300">
    <property type="entry name" value="P-loop containing nucleotide triphosphate hydrolases"/>
    <property type="match status" value="1"/>
</dbReference>
<name>A0A6A5AI24_APHAT</name>
<evidence type="ECO:0000259" key="1">
    <source>
        <dbReference type="Pfam" id="PF03028"/>
    </source>
</evidence>
<dbReference type="InterPro" id="IPR043160">
    <property type="entry name" value="Dynein_C_barrel"/>
</dbReference>
<dbReference type="Pfam" id="PF18198">
    <property type="entry name" value="AAA_lid_11"/>
    <property type="match status" value="1"/>
</dbReference>
<gene>
    <name evidence="4" type="ORF">AaE_007406</name>
</gene>
<feature type="domain" description="Dynein heavy chain region D6 P-loop" evidence="1">
    <location>
        <begin position="3"/>
        <end position="32"/>
    </location>
</feature>
<evidence type="ECO:0008006" key="6">
    <source>
        <dbReference type="Google" id="ProtNLM"/>
    </source>
</evidence>
<dbReference type="Pfam" id="PF18199">
    <property type="entry name" value="Dynein_C"/>
    <property type="match status" value="1"/>
</dbReference>
<dbReference type="GO" id="GO:0045505">
    <property type="term" value="F:dynein intermediate chain binding"/>
    <property type="evidence" value="ECO:0007669"/>
    <property type="project" value="InterPro"/>
</dbReference>
<organism evidence="4 5">
    <name type="scientific">Aphanomyces astaci</name>
    <name type="common">Crayfish plague agent</name>
    <dbReference type="NCBI Taxonomy" id="112090"/>
    <lineage>
        <taxon>Eukaryota</taxon>
        <taxon>Sar</taxon>
        <taxon>Stramenopiles</taxon>
        <taxon>Oomycota</taxon>
        <taxon>Saprolegniomycetes</taxon>
        <taxon>Saprolegniales</taxon>
        <taxon>Verrucalvaceae</taxon>
        <taxon>Aphanomyces</taxon>
    </lineage>
</organism>
<feature type="domain" description="Dynein heavy chain C-terminal" evidence="3">
    <location>
        <begin position="216"/>
        <end position="513"/>
    </location>
</feature>
<dbReference type="GO" id="GO:0051959">
    <property type="term" value="F:dynein light intermediate chain binding"/>
    <property type="evidence" value="ECO:0007669"/>
    <property type="project" value="InterPro"/>
</dbReference>
<accession>A0A6A5AI24</accession>
<dbReference type="FunFam" id="3.10.490.20:FF:000006">
    <property type="entry name" value="Dynein axonemal heavy chain 10"/>
    <property type="match status" value="1"/>
</dbReference>
<sequence>MHKPHKDFRLWLTTEPTDRFPLGILQRSLKVVTEPPDGLKQNMRSLYSKLDQSMLDECPHPSFKQVVFVLCFLHAVVLERRKYGKIGWNVSYDFNESDFNISRKLLSLYLHKAYVDGDEVLPWGSLKYLIGDAMYGGRVSDDYDRRVLTTYLSEYMGDFLFDPCQPFFFSRSGYDYCLPSGDGPLETYVQMVELLPLTNSPAVFGLHPNAEIGYYTNMTKSVWRDLISLQPRSAGSGGGISREDYITNIATDIETKVPEPIDVALIRKRFGVPSPTQVVLLQELDRWNVLTAKMAVSLGDLQKALIGEIGMSDELDAVGSALFDGFLPNMWRSLCPKTEKPLGSWMVHFMSRFRQYMDWIDKGDPTVMWLSGLGIPESYLTALVQTTCRLKNWPLDKSTLYTTVTQYRQPSEIKSKLESGCYVSGLHLEGASWDIAHSCLCQQLPKQLVEELPILQVIPIEANRLKLQNTFRTPVYVTQSRRNAMGVGLVFEADLASTEHMSHWVLQGVALCLNTDS</sequence>
<dbReference type="InterPro" id="IPR027417">
    <property type="entry name" value="P-loop_NTPase"/>
</dbReference>
<dbReference type="GO" id="GO:0030286">
    <property type="term" value="C:dynein complex"/>
    <property type="evidence" value="ECO:0007669"/>
    <property type="project" value="InterPro"/>
</dbReference>
<dbReference type="PANTHER" id="PTHR22878:SF63">
    <property type="entry name" value="DYNEIN AXONEMAL HEAVY CHAIN 10"/>
    <property type="match status" value="1"/>
</dbReference>
<dbReference type="InterPro" id="IPR041658">
    <property type="entry name" value="AAA_lid_11"/>
</dbReference>
<dbReference type="PANTHER" id="PTHR22878">
    <property type="entry name" value="DYNEIN HEAVY CHAIN 6, AXONEMAL-LIKE-RELATED"/>
    <property type="match status" value="1"/>
</dbReference>
<reference evidence="4 5" key="1">
    <citation type="submission" date="2019-06" db="EMBL/GenBank/DDBJ databases">
        <title>Genomics analysis of Aphanomyces spp. identifies a new class of oomycete effector associated with host adaptation.</title>
        <authorList>
            <person name="Gaulin E."/>
        </authorList>
    </citation>
    <scope>NUCLEOTIDE SEQUENCE [LARGE SCALE GENOMIC DNA]</scope>
    <source>
        <strain evidence="4 5">E</strain>
    </source>
</reference>
<dbReference type="AlphaFoldDB" id="A0A6A5AI24"/>
<dbReference type="InterPro" id="IPR041228">
    <property type="entry name" value="Dynein_C"/>
</dbReference>
<comment type="caution">
    <text evidence="4">The sequence shown here is derived from an EMBL/GenBank/DDBJ whole genome shotgun (WGS) entry which is preliminary data.</text>
</comment>
<dbReference type="FunFam" id="1.10.8.720:FF:000005">
    <property type="entry name" value="Dynein axonemal heavy chain 10"/>
    <property type="match status" value="1"/>
</dbReference>
<proteinExistence type="predicted"/>
<dbReference type="InterPro" id="IPR026983">
    <property type="entry name" value="DHC"/>
</dbReference>
<dbReference type="Proteomes" id="UP000469452">
    <property type="component" value="Unassembled WGS sequence"/>
</dbReference>
<evidence type="ECO:0000313" key="5">
    <source>
        <dbReference type="Proteomes" id="UP000469452"/>
    </source>
</evidence>
<dbReference type="GO" id="GO:0008569">
    <property type="term" value="F:minus-end-directed microtubule motor activity"/>
    <property type="evidence" value="ECO:0007669"/>
    <property type="project" value="InterPro"/>
</dbReference>
<dbReference type="GO" id="GO:0007018">
    <property type="term" value="P:microtubule-based movement"/>
    <property type="evidence" value="ECO:0007669"/>
    <property type="project" value="InterPro"/>
</dbReference>
<dbReference type="InterPro" id="IPR004273">
    <property type="entry name" value="Dynein_heavy_D6_P-loop"/>
</dbReference>
<evidence type="ECO:0000259" key="2">
    <source>
        <dbReference type="Pfam" id="PF18198"/>
    </source>
</evidence>